<dbReference type="InterPro" id="IPR025619">
    <property type="entry name" value="YlzJ"/>
</dbReference>
<evidence type="ECO:0000313" key="2">
    <source>
        <dbReference type="Proteomes" id="UP000315636"/>
    </source>
</evidence>
<dbReference type="RefSeq" id="WP_185956087.1">
    <property type="nucleotide sequence ID" value="NZ_FXTI01000003.1"/>
</dbReference>
<proteinExistence type="predicted"/>
<evidence type="ECO:0000313" key="1">
    <source>
        <dbReference type="EMBL" id="SMO55447.1"/>
    </source>
</evidence>
<dbReference type="Proteomes" id="UP000315636">
    <property type="component" value="Unassembled WGS sequence"/>
</dbReference>
<protein>
    <submittedName>
        <fullName evidence="1">YlzJ-like protein</fullName>
    </submittedName>
</protein>
<accession>A0A521C7I9</accession>
<dbReference type="Pfam" id="PF14035">
    <property type="entry name" value="YlzJ"/>
    <property type="match status" value="1"/>
</dbReference>
<sequence length="70" mass="7920">MIYYSVIPAEAALHDPEQEPETQLVEVDGVPMMVEMDGPRAGRIQRLLSTDPQHYLDTRYQPGTPVQIQP</sequence>
<gene>
    <name evidence="1" type="ORF">SAMN06264849_103177</name>
</gene>
<name>A0A521C7I9_9BACL</name>
<dbReference type="AlphaFoldDB" id="A0A521C7I9"/>
<keyword evidence="2" id="KW-1185">Reference proteome</keyword>
<organism evidence="1 2">
    <name type="scientific">Melghirimyces algeriensis</name>
    <dbReference type="NCBI Taxonomy" id="910412"/>
    <lineage>
        <taxon>Bacteria</taxon>
        <taxon>Bacillati</taxon>
        <taxon>Bacillota</taxon>
        <taxon>Bacilli</taxon>
        <taxon>Bacillales</taxon>
        <taxon>Thermoactinomycetaceae</taxon>
        <taxon>Melghirimyces</taxon>
    </lineage>
</organism>
<dbReference type="EMBL" id="FXTI01000003">
    <property type="protein sequence ID" value="SMO55447.1"/>
    <property type="molecule type" value="Genomic_DNA"/>
</dbReference>
<reference evidence="1 2" key="1">
    <citation type="submission" date="2017-05" db="EMBL/GenBank/DDBJ databases">
        <authorList>
            <person name="Varghese N."/>
            <person name="Submissions S."/>
        </authorList>
    </citation>
    <scope>NUCLEOTIDE SEQUENCE [LARGE SCALE GENOMIC DNA]</scope>
    <source>
        <strain evidence="1 2">DSM 45474</strain>
    </source>
</reference>